<evidence type="ECO:0000256" key="2">
    <source>
        <dbReference type="SAM" id="Phobius"/>
    </source>
</evidence>
<dbReference type="PANTHER" id="PTHR33050">
    <property type="entry name" value="REVERSE TRANSCRIPTASE DOMAIN-CONTAINING PROTEIN"/>
    <property type="match status" value="1"/>
</dbReference>
<proteinExistence type="predicted"/>
<evidence type="ECO:0000256" key="1">
    <source>
        <dbReference type="ARBA" id="ARBA00023172"/>
    </source>
</evidence>
<dbReference type="InterPro" id="IPR013762">
    <property type="entry name" value="Integrase-like_cat_sf"/>
</dbReference>
<keyword evidence="2" id="KW-0812">Transmembrane</keyword>
<sequence>MWIWAGGATVLGGLLLWPPVKLSPEVVVINALVLVLLCYRCISRMVFAGKGHVWHIAPSSIEKLGLLDSANVWMALLYAASSLTLLGTLQFFVIVSRLLPDLWQLRDAHAVGAQIMNAFPADLELNMTNGELFSLDHETWRFASSNLGGICCTHCDCHNEMRLDSLYQVILPLSAVESVQLGLIWRVCRQAFNMPDVDVMAPAIQLPPQSPSVPTPVAVGSSKVGVGTKRVKVAQIADQLDDTELELIEKKEVDEAYRTFRELTGSDPPSDSEPTAEQLTVMHNKIVVQGDTPYADFSVLTPFGRRMQKQLKAKGYFLQEDGTFKQTELPGPASYSSWHACWKIYRVILLMLRHLPNNAGDRKPIVTMAALEEYHECIAKLCRDFPECWSLVMKAEDRCRGVFTFAARDEAYWTAEETGVPEGAAQAMGTIKIAHNPPGMQSMATKGDSKGSGKGTGHPKKYGKFFVTDRDGNQIWYRAEVADQEVLRAYPQRSSSDTLNSNRHGVRKFRFAEFFAGLSGFTNSLKSLADDAVEITASLDGYAGQWDILDDAHFEHSLQVCNEFDHGHFGPACRTFTRARRSDEHGHVKLLRTDAHPEGFGDDEATLANRMVERVIALCLQLHQRGATFAIENPEDSLKWLLPKMQKLFKLEGSDVVLLHQCAYGAASRKPTCLVTTSEWMKSVCSLCDDVRHHLHARGGLVGKAWDYVAEEWVWRTSLAAEYPCGLCVAWSRALLSWLNSASGKRWVERRTMVKLGKWNNTLVRGDLVRQGAPTHSLEAPATHQSSRDLRERENLHAIGGLRNPRHAVKKSPKLRDVGSRIRQILDSMSWDAQLDRLEADFTAGLEDTWVSELRAKLADAFAVATVDSGLQAPLWSAMLRDAADPDAKVLAKWLAEGFPLGIQEAIENTGIFPKTAEDSAAIEASRLQGVLQGDADGTIVNYTSFEEAGEKAQELLDKLNQAGRSEVFDSWEAVCQAVGSDAKAVAHDGESSAVCYVDDPLMFIIGRTARLRLLGFLRYVALWTALGLDIAWNKACRGCRVVWIGFEILLHQPKPGDMMVQLTQAKRDKLLSVFDQIAQYKGVFPLKLLQYAAGVLGWVSSVMPLARPYLAMIWAAITQHRTPMRDTTRIRKGLVFIRQVEGALKRCFRWRPSAPVVLIQTDACPTGMGGFLKIGDRFAAWWADDVMQSDLETFHALKGDPTHQNEWELLAVWCSLEVFSPMLEQLSVKPQILLRTDNTSTLQAALEHRASSPLLVALAAEIALSLEVRQLMPLWGQHVPTQLQNCVRMPAPSVAMPWAKKSRPLKSQTWSKPLLTAAVEPELPPAVAAARAELGLPALAHETATSASGAAESVGATLLSAGDEPLRTRRGSSELALEVASSQDSMDLARRQFKSLIYASSTVCTKESLFGLWEKLCARLNYDSLPVTEASIFDISSVLRAAGFRAVSACLYEAKARHVRAGFAWSPQLDAVLQDAKRGARRAIGDANKAAEIRPAWWASLARNFGSDPCPHVAGPKSPVGGVALWVFATAFLLRETELAYITLDSQSIKLDYAQRTVSLHLSVQKNDPAARGAWRTLACECTRTSPCLCPFHVADDLVCNQLSRVGHTRLEDVPPGAFPLVGQRACPSKVVDKKFMIDEAQRLASLIMIKLSNPAASQLEITTVTGHFARRSGAKELARRGIPLSTIQWMARHSSLATLGYVEEAWAENPRESFRCIDASSISDMIQVAVGRISALEEAQHEVCAGQASLSGELDRLEAQLLDLASESLQVRLPSDLMGQMRTELRKMVTPIGVLNTRTKFLHHVDQRTCILSKPDQWICKCGWKFMSSCNKELFFDDDELPEGAAVCDHCLR</sequence>
<dbReference type="GO" id="GO:0003677">
    <property type="term" value="F:DNA binding"/>
    <property type="evidence" value="ECO:0007669"/>
    <property type="project" value="InterPro"/>
</dbReference>
<keyword evidence="2" id="KW-0472">Membrane</keyword>
<keyword evidence="1" id="KW-0233">DNA recombination</keyword>
<dbReference type="GO" id="GO:0015074">
    <property type="term" value="P:DNA integration"/>
    <property type="evidence" value="ECO:0007669"/>
    <property type="project" value="InterPro"/>
</dbReference>
<name>A0A812MZC8_9DINO</name>
<feature type="transmembrane region" description="Helical" evidence="2">
    <location>
        <begin position="22"/>
        <end position="42"/>
    </location>
</feature>
<dbReference type="PANTHER" id="PTHR33050:SF7">
    <property type="entry name" value="RIBONUCLEASE H"/>
    <property type="match status" value="1"/>
</dbReference>
<dbReference type="Gene3D" id="1.10.443.10">
    <property type="entry name" value="Intergrase catalytic core"/>
    <property type="match status" value="1"/>
</dbReference>
<dbReference type="InterPro" id="IPR052055">
    <property type="entry name" value="Hepadnavirus_pol/RT"/>
</dbReference>
<comment type="caution">
    <text evidence="3">The sequence shown here is derived from an EMBL/GenBank/DDBJ whole genome shotgun (WGS) entry which is preliminary data.</text>
</comment>
<dbReference type="Proteomes" id="UP000601435">
    <property type="component" value="Unassembled WGS sequence"/>
</dbReference>
<reference evidence="3" key="1">
    <citation type="submission" date="2021-02" db="EMBL/GenBank/DDBJ databases">
        <authorList>
            <person name="Dougan E. K."/>
            <person name="Rhodes N."/>
            <person name="Thang M."/>
            <person name="Chan C."/>
        </authorList>
    </citation>
    <scope>NUCLEOTIDE SEQUENCE</scope>
</reference>
<dbReference type="EMBL" id="CAJNJA010011838">
    <property type="protein sequence ID" value="CAE7281168.1"/>
    <property type="molecule type" value="Genomic_DNA"/>
</dbReference>
<gene>
    <name evidence="3" type="primary">Kcnh1</name>
    <name evidence="3" type="ORF">SNEC2469_LOCUS6847</name>
</gene>
<protein>
    <submittedName>
        <fullName evidence="3">Kcnh1 protein</fullName>
    </submittedName>
</protein>
<organism evidence="3 4">
    <name type="scientific">Symbiodinium necroappetens</name>
    <dbReference type="NCBI Taxonomy" id="1628268"/>
    <lineage>
        <taxon>Eukaryota</taxon>
        <taxon>Sar</taxon>
        <taxon>Alveolata</taxon>
        <taxon>Dinophyceae</taxon>
        <taxon>Suessiales</taxon>
        <taxon>Symbiodiniaceae</taxon>
        <taxon>Symbiodinium</taxon>
    </lineage>
</organism>
<feature type="transmembrane region" description="Helical" evidence="2">
    <location>
        <begin position="72"/>
        <end position="95"/>
    </location>
</feature>
<feature type="non-terminal residue" evidence="3">
    <location>
        <position position="1"/>
    </location>
</feature>
<dbReference type="GO" id="GO:0006310">
    <property type="term" value="P:DNA recombination"/>
    <property type="evidence" value="ECO:0007669"/>
    <property type="project" value="UniProtKB-KW"/>
</dbReference>
<dbReference type="InterPro" id="IPR011010">
    <property type="entry name" value="DNA_brk_join_enz"/>
</dbReference>
<dbReference type="SUPFAM" id="SSF56349">
    <property type="entry name" value="DNA breaking-rejoining enzymes"/>
    <property type="match status" value="1"/>
</dbReference>
<accession>A0A812MZC8</accession>
<evidence type="ECO:0000313" key="4">
    <source>
        <dbReference type="Proteomes" id="UP000601435"/>
    </source>
</evidence>
<keyword evidence="2" id="KW-1133">Transmembrane helix</keyword>
<dbReference type="OrthoDB" id="447121at2759"/>
<evidence type="ECO:0000313" key="3">
    <source>
        <dbReference type="EMBL" id="CAE7281168.1"/>
    </source>
</evidence>
<keyword evidence="4" id="KW-1185">Reference proteome</keyword>